<keyword evidence="6" id="KW-1185">Reference proteome</keyword>
<comment type="similarity">
    <text evidence="2 4">Belongs to the ATPase inhibitor family.</text>
</comment>
<dbReference type="HOGENOM" id="CLU_2512408_0_0_1"/>
<accession>W9Y846</accession>
<proteinExistence type="inferred from homology"/>
<gene>
    <name evidence="5" type="ORF">A1O1_06174</name>
</gene>
<evidence type="ECO:0000256" key="2">
    <source>
        <dbReference type="ARBA" id="ARBA00010901"/>
    </source>
</evidence>
<dbReference type="Pfam" id="PF04568">
    <property type="entry name" value="IATP"/>
    <property type="match status" value="1"/>
</dbReference>
<dbReference type="Proteomes" id="UP000019484">
    <property type="component" value="Unassembled WGS sequence"/>
</dbReference>
<comment type="subcellular location">
    <subcellularLocation>
        <location evidence="1">Mitochondrion</location>
    </subcellularLocation>
</comment>
<comment type="function">
    <text evidence="4">Inhibits the enzyme activity of ATPase.</text>
</comment>
<name>W9Y846_9EURO</name>
<evidence type="ECO:0000256" key="1">
    <source>
        <dbReference type="ARBA" id="ARBA00004173"/>
    </source>
</evidence>
<organism evidence="5 6">
    <name type="scientific">Capronia coronata CBS 617.96</name>
    <dbReference type="NCBI Taxonomy" id="1182541"/>
    <lineage>
        <taxon>Eukaryota</taxon>
        <taxon>Fungi</taxon>
        <taxon>Dikarya</taxon>
        <taxon>Ascomycota</taxon>
        <taxon>Pezizomycotina</taxon>
        <taxon>Eurotiomycetes</taxon>
        <taxon>Chaetothyriomycetidae</taxon>
        <taxon>Chaetothyriales</taxon>
        <taxon>Herpotrichiellaceae</taxon>
        <taxon>Capronia</taxon>
    </lineage>
</organism>
<protein>
    <recommendedName>
        <fullName evidence="4">ATPase inhibitor, mitochondrial</fullName>
    </recommendedName>
</protein>
<evidence type="ECO:0000256" key="4">
    <source>
        <dbReference type="RuleBase" id="RU368087"/>
    </source>
</evidence>
<reference evidence="5 6" key="1">
    <citation type="submission" date="2013-03" db="EMBL/GenBank/DDBJ databases">
        <title>The Genome Sequence of Capronia coronata CBS 617.96.</title>
        <authorList>
            <consortium name="The Broad Institute Genomics Platform"/>
            <person name="Cuomo C."/>
            <person name="de Hoog S."/>
            <person name="Gorbushina A."/>
            <person name="Walker B."/>
            <person name="Young S.K."/>
            <person name="Zeng Q."/>
            <person name="Gargeya S."/>
            <person name="Fitzgerald M."/>
            <person name="Haas B."/>
            <person name="Abouelleil A."/>
            <person name="Allen A.W."/>
            <person name="Alvarado L."/>
            <person name="Arachchi H.M."/>
            <person name="Berlin A.M."/>
            <person name="Chapman S.B."/>
            <person name="Gainer-Dewar J."/>
            <person name="Goldberg J."/>
            <person name="Griggs A."/>
            <person name="Gujja S."/>
            <person name="Hansen M."/>
            <person name="Howarth C."/>
            <person name="Imamovic A."/>
            <person name="Ireland A."/>
            <person name="Larimer J."/>
            <person name="McCowan C."/>
            <person name="Murphy C."/>
            <person name="Pearson M."/>
            <person name="Poon T.W."/>
            <person name="Priest M."/>
            <person name="Roberts A."/>
            <person name="Saif S."/>
            <person name="Shea T."/>
            <person name="Sisk P."/>
            <person name="Sykes S."/>
            <person name="Wortman J."/>
            <person name="Nusbaum C."/>
            <person name="Birren B."/>
        </authorList>
    </citation>
    <scope>NUCLEOTIDE SEQUENCE [LARGE SCALE GENOMIC DNA]</scope>
    <source>
        <strain evidence="5 6">CBS 617.96</strain>
    </source>
</reference>
<dbReference type="GeneID" id="19161042"/>
<comment type="caution">
    <text evidence="5">The sequence shown here is derived from an EMBL/GenBank/DDBJ whole genome shotgun (WGS) entry which is preliminary data.</text>
</comment>
<dbReference type="InterPro" id="IPR007648">
    <property type="entry name" value="ATPase_inhibitor_mt"/>
</dbReference>
<dbReference type="STRING" id="1182541.W9Y846"/>
<evidence type="ECO:0000313" key="6">
    <source>
        <dbReference type="Proteomes" id="UP000019484"/>
    </source>
</evidence>
<sequence length="85" mass="9516">MLRTQVVKLARATPSAQRSFSVAAIRASEGDTGGIRPGGMASGDTWTRRENANETKFIREKEMERYLIPTPTPPAYELKQHAKQR</sequence>
<dbReference type="GO" id="GO:0005739">
    <property type="term" value="C:mitochondrion"/>
    <property type="evidence" value="ECO:0007669"/>
    <property type="project" value="UniProtKB-SubCell"/>
</dbReference>
<keyword evidence="3" id="KW-0496">Mitochondrion</keyword>
<evidence type="ECO:0000256" key="3">
    <source>
        <dbReference type="ARBA" id="ARBA00023128"/>
    </source>
</evidence>
<dbReference type="AlphaFoldDB" id="W9Y846"/>
<dbReference type="OrthoDB" id="5532350at2759"/>
<dbReference type="EMBL" id="AMWN01000005">
    <property type="protein sequence ID" value="EXJ85805.1"/>
    <property type="molecule type" value="Genomic_DNA"/>
</dbReference>
<dbReference type="RefSeq" id="XP_007725243.1">
    <property type="nucleotide sequence ID" value="XM_007727053.1"/>
</dbReference>
<dbReference type="GO" id="GO:0042030">
    <property type="term" value="F:ATPase inhibitor activity"/>
    <property type="evidence" value="ECO:0007669"/>
    <property type="project" value="InterPro"/>
</dbReference>
<evidence type="ECO:0000313" key="5">
    <source>
        <dbReference type="EMBL" id="EXJ85805.1"/>
    </source>
</evidence>